<evidence type="ECO:0000313" key="4">
    <source>
        <dbReference type="Proteomes" id="UP001374535"/>
    </source>
</evidence>
<feature type="domain" description="Integrase catalytic" evidence="2">
    <location>
        <begin position="844"/>
        <end position="1033"/>
    </location>
</feature>
<dbReference type="GO" id="GO:0003676">
    <property type="term" value="F:nucleic acid binding"/>
    <property type="evidence" value="ECO:0007669"/>
    <property type="project" value="InterPro"/>
</dbReference>
<name>A0AAQ3NV18_VIGMU</name>
<dbReference type="PROSITE" id="PS50994">
    <property type="entry name" value="INTEGRASE"/>
    <property type="match status" value="1"/>
</dbReference>
<dbReference type="CDD" id="cd00303">
    <property type="entry name" value="retropepsin_like"/>
    <property type="match status" value="1"/>
</dbReference>
<proteinExistence type="predicted"/>
<keyword evidence="4" id="KW-1185">Reference proteome</keyword>
<evidence type="ECO:0000313" key="3">
    <source>
        <dbReference type="EMBL" id="WVZ16063.1"/>
    </source>
</evidence>
<protein>
    <recommendedName>
        <fullName evidence="2">Integrase catalytic domain-containing protein</fullName>
    </recommendedName>
</protein>
<dbReference type="Gene3D" id="3.30.420.10">
    <property type="entry name" value="Ribonuclease H-like superfamily/Ribonuclease H"/>
    <property type="match status" value="1"/>
</dbReference>
<feature type="region of interest" description="Disordered" evidence="1">
    <location>
        <begin position="631"/>
        <end position="684"/>
    </location>
</feature>
<dbReference type="Proteomes" id="UP001374535">
    <property type="component" value="Chromosome 4"/>
</dbReference>
<dbReference type="InterPro" id="IPR012337">
    <property type="entry name" value="RNaseH-like_sf"/>
</dbReference>
<dbReference type="AlphaFoldDB" id="A0AAQ3NV18"/>
<accession>A0AAQ3NV18</accession>
<evidence type="ECO:0000256" key="1">
    <source>
        <dbReference type="SAM" id="MobiDB-lite"/>
    </source>
</evidence>
<dbReference type="PANTHER" id="PTHR33067">
    <property type="entry name" value="RNA-DIRECTED DNA POLYMERASE-RELATED"/>
    <property type="match status" value="1"/>
</dbReference>
<dbReference type="Gene3D" id="2.40.70.10">
    <property type="entry name" value="Acid Proteases"/>
    <property type="match status" value="1"/>
</dbReference>
<dbReference type="GO" id="GO:0015074">
    <property type="term" value="P:DNA integration"/>
    <property type="evidence" value="ECO:0007669"/>
    <property type="project" value="InterPro"/>
</dbReference>
<organism evidence="3 4">
    <name type="scientific">Vigna mungo</name>
    <name type="common">Black gram</name>
    <name type="synonym">Phaseolus mungo</name>
    <dbReference type="NCBI Taxonomy" id="3915"/>
    <lineage>
        <taxon>Eukaryota</taxon>
        <taxon>Viridiplantae</taxon>
        <taxon>Streptophyta</taxon>
        <taxon>Embryophyta</taxon>
        <taxon>Tracheophyta</taxon>
        <taxon>Spermatophyta</taxon>
        <taxon>Magnoliopsida</taxon>
        <taxon>eudicotyledons</taxon>
        <taxon>Gunneridae</taxon>
        <taxon>Pentapetalae</taxon>
        <taxon>rosids</taxon>
        <taxon>fabids</taxon>
        <taxon>Fabales</taxon>
        <taxon>Fabaceae</taxon>
        <taxon>Papilionoideae</taxon>
        <taxon>50 kb inversion clade</taxon>
        <taxon>NPAAA clade</taxon>
        <taxon>indigoferoid/millettioid clade</taxon>
        <taxon>Phaseoleae</taxon>
        <taxon>Vigna</taxon>
    </lineage>
</organism>
<evidence type="ECO:0000259" key="2">
    <source>
        <dbReference type="PROSITE" id="PS50994"/>
    </source>
</evidence>
<dbReference type="InterPro" id="IPR001584">
    <property type="entry name" value="Integrase_cat-core"/>
</dbReference>
<gene>
    <name evidence="3" type="ORF">V8G54_013629</name>
</gene>
<feature type="compositionally biased region" description="Basic and acidic residues" evidence="1">
    <location>
        <begin position="401"/>
        <end position="420"/>
    </location>
</feature>
<sequence length="1165" mass="132776">MVLAGYMAQHLAKIGTDDDLFLKLRNQLDEEAKKARETLVPNLKGSVRLVPSKQKFLGKDTKKLRPKLLDQASSSGVGSKAFDLGRLESPIIENELKLVEEVELATLIRASLEIQSLSLVLDHKVANFLIKEMVDRDKTKLVEELASCWGKSASECIAMLALARDAKPKAPGSNHAQASLGACPSVNQGSCGAWALVFLAQASSGRRPGAKSVAQATSDDIPLAIFAFFSPSAHSKKKNQEPGLNKEIDTLNKDVVEEKERKRSTWLGIPMTPIRKSGRKTTMVEEVIDEDTSKEEIFKVKPSVVVEPMNEDEEIVNHEVEANEWMITTCIDKGSSLGLPGHKPPLLAVSNQEEKQEKGKRKEKVRKEKFEKKKKELTARKGWEEDKRVRLKQYWKKKVKSHEEGAQKGSKRHQEGRKPEAQATGKKNSELENDAGSPGDGPDAQATDARTLGVQNWRPSLTEPLIHTWSNSLRHLSDPGALGFGSLAEDNIQYTPSQFLVPPCLWGTNFYLLSGNEVLVELLLRVILLRDEANLNHWWGSHSSINQNQYEQVGGLFTSPPQDVITTKLEETLQQFLKDSISFRKNILASSQNFGAQCKVLTQKLIEFTNNQRPQKDCKVVATRSGKVLNERGERETQEYEKKEEEKKERLREKEKIKKESEKQESERREKEKKSEEENEKKKREVFEKSLPYPKYYSRKEKEKQFEHFMEIFKKLENNIPFSEALQQMPSYAKFLKELLSKKRKYIEEETIEVQGNCNTIIQKSIPPKLKDSGSFTIPCTIGNISNIKGLELKPTRMTLQLADRSLKYPHGVAEDVLVKVDKFLFPVDFVIMEMEEDVHVPLILGRPFMKTARVLIDVENGKLKVRVQDEEVNFDVFQAMSHPKDNKDCFHLDTLDKLCMIQENEACDIPSLEETFDDNYEEVTGEDNRKIFSRFGTPRVLISDGGSHFCNHHLAKVLKHYGVKHMVATPYHPQTNGQAELSNREIKRILEKTVTTSRKDWSQRLDDALWAYRTAMKAAIGLSPFQMVYGKACHLPVEMEHKALWALKFLNLDPGDTAEKRRRQIIELEEMRLHAYESSKNYKEKVKYYHDKKLIKRASMPAQQSKWSGPFLIKKILPHGAVELTDPSSEDPQRSWIVNGQRLKCYLGGEVERFSTFMQLVDVT</sequence>
<dbReference type="InterPro" id="IPR021109">
    <property type="entry name" value="Peptidase_aspartic_dom_sf"/>
</dbReference>
<feature type="region of interest" description="Disordered" evidence="1">
    <location>
        <begin position="397"/>
        <end position="447"/>
    </location>
</feature>
<feature type="region of interest" description="Disordered" evidence="1">
    <location>
        <begin position="336"/>
        <end position="368"/>
    </location>
</feature>
<dbReference type="PANTHER" id="PTHR33067:SF9">
    <property type="entry name" value="RNA-DIRECTED DNA POLYMERASE"/>
    <property type="match status" value="1"/>
</dbReference>
<dbReference type="EMBL" id="CP144697">
    <property type="protein sequence ID" value="WVZ16063.1"/>
    <property type="molecule type" value="Genomic_DNA"/>
</dbReference>
<dbReference type="InterPro" id="IPR036397">
    <property type="entry name" value="RNaseH_sf"/>
</dbReference>
<reference evidence="3 4" key="1">
    <citation type="journal article" date="2023" name="Life. Sci Alliance">
        <title>Evolutionary insights into 3D genome organization and epigenetic landscape of Vigna mungo.</title>
        <authorList>
            <person name="Junaid A."/>
            <person name="Singh B."/>
            <person name="Bhatia S."/>
        </authorList>
    </citation>
    <scope>NUCLEOTIDE SEQUENCE [LARGE SCALE GENOMIC DNA]</scope>
    <source>
        <strain evidence="3">Urdbean</strain>
    </source>
</reference>
<dbReference type="SUPFAM" id="SSF53098">
    <property type="entry name" value="Ribonuclease H-like"/>
    <property type="match status" value="1"/>
</dbReference>